<feature type="compositionally biased region" description="Low complexity" evidence="1">
    <location>
        <begin position="211"/>
        <end position="221"/>
    </location>
</feature>
<feature type="domain" description="CCD97-like C-terminal" evidence="2">
    <location>
        <begin position="76"/>
        <end position="120"/>
    </location>
</feature>
<accession>A0AA39CZG7</accession>
<protein>
    <recommendedName>
        <fullName evidence="2">CCD97-like C-terminal domain-containing protein</fullName>
    </recommendedName>
</protein>
<dbReference type="PANTHER" id="PTHR31840:SF1">
    <property type="entry name" value="COILED-COIL DOMAIN-CONTAINING PROTEIN 97"/>
    <property type="match status" value="1"/>
</dbReference>
<proteinExistence type="predicted"/>
<dbReference type="Proteomes" id="UP001172681">
    <property type="component" value="Unassembled WGS sequence"/>
</dbReference>
<dbReference type="Pfam" id="PF09747">
    <property type="entry name" value="CCD97-like_C"/>
    <property type="match status" value="2"/>
</dbReference>
<evidence type="ECO:0000259" key="2">
    <source>
        <dbReference type="Pfam" id="PF09747"/>
    </source>
</evidence>
<dbReference type="PANTHER" id="PTHR31840">
    <property type="entry name" value="COILED-COIL DOMAIN-CONTAINING PROTEIN 97"/>
    <property type="match status" value="1"/>
</dbReference>
<organism evidence="3 4">
    <name type="scientific">Knufia peltigerae</name>
    <dbReference type="NCBI Taxonomy" id="1002370"/>
    <lineage>
        <taxon>Eukaryota</taxon>
        <taxon>Fungi</taxon>
        <taxon>Dikarya</taxon>
        <taxon>Ascomycota</taxon>
        <taxon>Pezizomycotina</taxon>
        <taxon>Eurotiomycetes</taxon>
        <taxon>Chaetothyriomycetidae</taxon>
        <taxon>Chaetothyriales</taxon>
        <taxon>Trichomeriaceae</taxon>
        <taxon>Knufia</taxon>
    </lineage>
</organism>
<dbReference type="EMBL" id="JAPDRN010000024">
    <property type="protein sequence ID" value="KAJ9637579.1"/>
    <property type="molecule type" value="Genomic_DNA"/>
</dbReference>
<dbReference type="InterPro" id="IPR018613">
    <property type="entry name" value="Ccdc97-like"/>
</dbReference>
<name>A0AA39CZG7_9EURO</name>
<dbReference type="InterPro" id="IPR040233">
    <property type="entry name" value="CCD97-like_C"/>
</dbReference>
<feature type="domain" description="CCD97-like C-terminal" evidence="2">
    <location>
        <begin position="148"/>
        <end position="203"/>
    </location>
</feature>
<gene>
    <name evidence="3" type="ORF">H2204_004728</name>
</gene>
<keyword evidence="4" id="KW-1185">Reference proteome</keyword>
<feature type="compositionally biased region" description="Basic and acidic residues" evidence="1">
    <location>
        <begin position="186"/>
        <end position="202"/>
    </location>
</feature>
<feature type="region of interest" description="Disordered" evidence="1">
    <location>
        <begin position="172"/>
        <end position="235"/>
    </location>
</feature>
<dbReference type="AlphaFoldDB" id="A0AA39CZG7"/>
<evidence type="ECO:0000313" key="4">
    <source>
        <dbReference type="Proteomes" id="UP001172681"/>
    </source>
</evidence>
<comment type="caution">
    <text evidence="3">The sequence shown here is derived from an EMBL/GenBank/DDBJ whole genome shotgun (WGS) entry which is preliminary data.</text>
</comment>
<sequence length="235" mass="27046">MPRFTEGTGIPIRNVQDVFPVAKSAPNQSAVPDHIRVKNRRKRYLDTHPDYFGPQLELAGAAAYLRWSMGDCFSSNNPLLYDRLIRRFQTPAEREAEGRQKGYSGILEADLYRSEAKLDALRHPDPNSIFTYKRGPHGEILAEERDEVPANKEDGQARWRWEMETRFMRGGDDDFDYSTVDDNPDYDDRAIEEQDAEDRYFDAQEPEFLVESDQGSSQSQGRGRELQGETGIQDF</sequence>
<evidence type="ECO:0000256" key="1">
    <source>
        <dbReference type="SAM" id="MobiDB-lite"/>
    </source>
</evidence>
<evidence type="ECO:0000313" key="3">
    <source>
        <dbReference type="EMBL" id="KAJ9637579.1"/>
    </source>
</evidence>
<reference evidence="3" key="1">
    <citation type="submission" date="2022-10" db="EMBL/GenBank/DDBJ databases">
        <title>Culturing micro-colonial fungi from biological soil crusts in the Mojave desert and describing Neophaeococcomyces mojavensis, and introducing the new genera and species Taxawa tesnikishii.</title>
        <authorList>
            <person name="Kurbessoian T."/>
            <person name="Stajich J.E."/>
        </authorList>
    </citation>
    <scope>NUCLEOTIDE SEQUENCE</scope>
    <source>
        <strain evidence="3">TK_35</strain>
    </source>
</reference>